<evidence type="ECO:0000313" key="1">
    <source>
        <dbReference type="EMBL" id="GAA1590041.1"/>
    </source>
</evidence>
<dbReference type="Gene3D" id="3.30.530.20">
    <property type="match status" value="1"/>
</dbReference>
<keyword evidence="2" id="KW-1185">Reference proteome</keyword>
<dbReference type="EMBL" id="BAAAOS010000033">
    <property type="protein sequence ID" value="GAA1590041.1"/>
    <property type="molecule type" value="Genomic_DNA"/>
</dbReference>
<comment type="caution">
    <text evidence="1">The sequence shown here is derived from an EMBL/GenBank/DDBJ whole genome shotgun (WGS) entry which is preliminary data.</text>
</comment>
<sequence length="101" mass="10888">MASLSEPLQVGATFDWHTHGLAITSTVYEIVPGSRIVWGELAQAIDGIHVWTFKAVADGTLITTEESWSGPPVDANQPTLQSALDASLTSWLEHLKTTVES</sequence>
<evidence type="ECO:0008006" key="3">
    <source>
        <dbReference type="Google" id="ProtNLM"/>
    </source>
</evidence>
<evidence type="ECO:0000313" key="2">
    <source>
        <dbReference type="Proteomes" id="UP001500393"/>
    </source>
</evidence>
<protein>
    <recommendedName>
        <fullName evidence="3">Polyketide cyclase / dehydrase and lipid transport</fullName>
    </recommendedName>
</protein>
<reference evidence="1 2" key="1">
    <citation type="journal article" date="2019" name="Int. J. Syst. Evol. Microbiol.">
        <title>The Global Catalogue of Microorganisms (GCM) 10K type strain sequencing project: providing services to taxonomists for standard genome sequencing and annotation.</title>
        <authorList>
            <consortium name="The Broad Institute Genomics Platform"/>
            <consortium name="The Broad Institute Genome Sequencing Center for Infectious Disease"/>
            <person name="Wu L."/>
            <person name="Ma J."/>
        </authorList>
    </citation>
    <scope>NUCLEOTIDE SEQUENCE [LARGE SCALE GENOMIC DNA]</scope>
    <source>
        <strain evidence="1 2">JCM 14969</strain>
    </source>
</reference>
<dbReference type="Proteomes" id="UP001500393">
    <property type="component" value="Unassembled WGS sequence"/>
</dbReference>
<gene>
    <name evidence="1" type="ORF">GCM10009789_49580</name>
</gene>
<accession>A0ABN2DXP2</accession>
<dbReference type="InterPro" id="IPR023393">
    <property type="entry name" value="START-like_dom_sf"/>
</dbReference>
<name>A0ABN2DXP2_9ACTN</name>
<proteinExistence type="predicted"/>
<dbReference type="SUPFAM" id="SSF55961">
    <property type="entry name" value="Bet v1-like"/>
    <property type="match status" value="1"/>
</dbReference>
<organism evidence="1 2">
    <name type="scientific">Kribbella sancticallisti</name>
    <dbReference type="NCBI Taxonomy" id="460087"/>
    <lineage>
        <taxon>Bacteria</taxon>
        <taxon>Bacillati</taxon>
        <taxon>Actinomycetota</taxon>
        <taxon>Actinomycetes</taxon>
        <taxon>Propionibacteriales</taxon>
        <taxon>Kribbellaceae</taxon>
        <taxon>Kribbella</taxon>
    </lineage>
</organism>